<dbReference type="Gene3D" id="3.30.450.40">
    <property type="match status" value="1"/>
</dbReference>
<dbReference type="SUPFAM" id="SSF52540">
    <property type="entry name" value="P-loop containing nucleoside triphosphate hydrolases"/>
    <property type="match status" value="1"/>
</dbReference>
<dbReference type="Pfam" id="PF25601">
    <property type="entry name" value="AAA_lid_14"/>
    <property type="match status" value="1"/>
</dbReference>
<gene>
    <name evidence="9" type="ORF">BWR60_01350</name>
</gene>
<dbReference type="RefSeq" id="WP_088149194.1">
    <property type="nucleotide sequence ID" value="NZ_NHON01000001.1"/>
</dbReference>
<dbReference type="Pfam" id="PF01590">
    <property type="entry name" value="GAF"/>
    <property type="match status" value="1"/>
</dbReference>
<keyword evidence="4" id="KW-0805">Transcription regulation</keyword>
<dbReference type="PROSITE" id="PS50045">
    <property type="entry name" value="SIGMA54_INTERACT_4"/>
    <property type="match status" value="1"/>
</dbReference>
<dbReference type="InterPro" id="IPR003018">
    <property type="entry name" value="GAF"/>
</dbReference>
<feature type="domain" description="Sigma-54 factor interaction" evidence="8">
    <location>
        <begin position="348"/>
        <end position="577"/>
    </location>
</feature>
<evidence type="ECO:0000256" key="6">
    <source>
        <dbReference type="ARBA" id="ARBA00023159"/>
    </source>
</evidence>
<dbReference type="InterPro" id="IPR002197">
    <property type="entry name" value="HTH_Fis"/>
</dbReference>
<dbReference type="GO" id="GO:0006355">
    <property type="term" value="P:regulation of DNA-templated transcription"/>
    <property type="evidence" value="ECO:0007669"/>
    <property type="project" value="InterPro"/>
</dbReference>
<accession>A0A211ZVB4</accession>
<dbReference type="InterPro" id="IPR025944">
    <property type="entry name" value="Sigma_54_int_dom_CS"/>
</dbReference>
<keyword evidence="1" id="KW-0547">Nucleotide-binding</keyword>
<dbReference type="Gene3D" id="3.40.50.300">
    <property type="entry name" value="P-loop containing nucleotide triphosphate hydrolases"/>
    <property type="match status" value="1"/>
</dbReference>
<dbReference type="InterPro" id="IPR027417">
    <property type="entry name" value="P-loop_NTPase"/>
</dbReference>
<dbReference type="Pfam" id="PF02954">
    <property type="entry name" value="HTH_8"/>
    <property type="match status" value="1"/>
</dbReference>
<dbReference type="CDD" id="cd00009">
    <property type="entry name" value="AAA"/>
    <property type="match status" value="1"/>
</dbReference>
<dbReference type="Proteomes" id="UP000196655">
    <property type="component" value="Unassembled WGS sequence"/>
</dbReference>
<dbReference type="Pfam" id="PF00158">
    <property type="entry name" value="Sigma54_activat"/>
    <property type="match status" value="1"/>
</dbReference>
<keyword evidence="2" id="KW-0067">ATP-binding</keyword>
<evidence type="ECO:0000256" key="5">
    <source>
        <dbReference type="ARBA" id="ARBA00023125"/>
    </source>
</evidence>
<dbReference type="PROSITE" id="PS00688">
    <property type="entry name" value="SIGMA54_INTERACT_3"/>
    <property type="match status" value="1"/>
</dbReference>
<comment type="caution">
    <text evidence="9">The sequence shown here is derived from an EMBL/GenBank/DDBJ whole genome shotgun (WGS) entry which is preliminary data.</text>
</comment>
<dbReference type="InterPro" id="IPR009057">
    <property type="entry name" value="Homeodomain-like_sf"/>
</dbReference>
<dbReference type="EMBL" id="NHON01000001">
    <property type="protein sequence ID" value="OWJ69205.1"/>
    <property type="molecule type" value="Genomic_DNA"/>
</dbReference>
<evidence type="ECO:0000256" key="1">
    <source>
        <dbReference type="ARBA" id="ARBA00022741"/>
    </source>
</evidence>
<dbReference type="OrthoDB" id="9770562at2"/>
<dbReference type="InterPro" id="IPR003593">
    <property type="entry name" value="AAA+_ATPase"/>
</dbReference>
<keyword evidence="7" id="KW-0804">Transcription</keyword>
<keyword evidence="10" id="KW-1185">Reference proteome</keyword>
<sequence length="659" mass="71102">MPRRDETPTGLARPGVTPAFVGAPCEATDTMLAWERYLSGEPQATVPAKNFVVASWQRSLHSGVNPTGRSAPLAVRSDAMGELRRRHGDLVSAASGLFADAVDLLAGSGSIMLLTNPDGVVLQAVGDMPTLEKGENIHLMSGGDWREGVIGTNGIGTAIATGRPAQIHAAEHFCEGIKGWTCAGSPIFEPGTGAIMGVIDISGPPSTYQRNNLGLAVAAARQIEMVLTERSTRERMLLLEVCLQRLSASDAAGIVVIDRHGRLVQTTGKVSLPIRVGERMPGLDRDVAVEHWVNRLPDGLRAEWFNPVVADGRAIGALLVVPDRPRVRHRFANQSSEADPARSAFAHIIGGSAAMTAVIGRARQLVGKRVPVLIEGETGVGKELFARAIHGEEGEAAPFIAFNCAATSKELLASELFGHVRGAFTGATSEGRPGRFELADGGTLCLDEIGELPLDLQPILLRVLEEGIVYRLGDGQPRRVDVRLLALTNRNLHDEVEVGRFRRDLYHRISVTRLRIPPLRERSGDLEPLIEHFNGRLAARHQVPERSFPTEVLVRLHSYAWPGNVRELRNMVESLLLLSGGGPVASEDLPPELADAGMGSDDVAGPLDRPNNLHAAERLLIADTIRKHHHNFVQAARALGISRSTLYRKVRTFGLDSEG</sequence>
<protein>
    <submittedName>
        <fullName evidence="9">Sigma-54-dependent Fis family transcriptional regulator</fullName>
    </submittedName>
</protein>
<dbReference type="GO" id="GO:0043565">
    <property type="term" value="F:sequence-specific DNA binding"/>
    <property type="evidence" value="ECO:0007669"/>
    <property type="project" value="InterPro"/>
</dbReference>
<dbReference type="InterPro" id="IPR002078">
    <property type="entry name" value="Sigma_54_int"/>
</dbReference>
<evidence type="ECO:0000313" key="10">
    <source>
        <dbReference type="Proteomes" id="UP000196655"/>
    </source>
</evidence>
<keyword evidence="5" id="KW-0238">DNA-binding</keyword>
<name>A0A211ZVB4_9PROT</name>
<dbReference type="InterPro" id="IPR029016">
    <property type="entry name" value="GAF-like_dom_sf"/>
</dbReference>
<organism evidence="9 10">
    <name type="scientific">Inquilinus limosus</name>
    <dbReference type="NCBI Taxonomy" id="171674"/>
    <lineage>
        <taxon>Bacteria</taxon>
        <taxon>Pseudomonadati</taxon>
        <taxon>Pseudomonadota</taxon>
        <taxon>Alphaproteobacteria</taxon>
        <taxon>Rhodospirillales</taxon>
        <taxon>Rhodospirillaceae</taxon>
        <taxon>Inquilinus</taxon>
    </lineage>
</organism>
<evidence type="ECO:0000256" key="2">
    <source>
        <dbReference type="ARBA" id="ARBA00022840"/>
    </source>
</evidence>
<dbReference type="AlphaFoldDB" id="A0A211ZVB4"/>
<dbReference type="PANTHER" id="PTHR32071:SF81">
    <property type="entry name" value="PROPIONATE CATABOLISM OPERON REGULATORY PROTEIN"/>
    <property type="match status" value="1"/>
</dbReference>
<evidence type="ECO:0000256" key="4">
    <source>
        <dbReference type="ARBA" id="ARBA00023015"/>
    </source>
</evidence>
<keyword evidence="6" id="KW-0010">Activator</keyword>
<evidence type="ECO:0000256" key="7">
    <source>
        <dbReference type="ARBA" id="ARBA00023163"/>
    </source>
</evidence>
<dbReference type="FunFam" id="3.40.50.300:FF:000006">
    <property type="entry name" value="DNA-binding transcriptional regulator NtrC"/>
    <property type="match status" value="1"/>
</dbReference>
<evidence type="ECO:0000259" key="8">
    <source>
        <dbReference type="PROSITE" id="PS50045"/>
    </source>
</evidence>
<dbReference type="PRINTS" id="PR01590">
    <property type="entry name" value="HTHFIS"/>
</dbReference>
<dbReference type="InterPro" id="IPR025662">
    <property type="entry name" value="Sigma_54_int_dom_ATP-bd_1"/>
</dbReference>
<dbReference type="InterPro" id="IPR058031">
    <property type="entry name" value="AAA_lid_NorR"/>
</dbReference>
<dbReference type="GO" id="GO:0000160">
    <property type="term" value="P:phosphorelay signal transduction system"/>
    <property type="evidence" value="ECO:0007669"/>
    <property type="project" value="UniProtKB-KW"/>
</dbReference>
<dbReference type="SMART" id="SM00382">
    <property type="entry name" value="AAA"/>
    <property type="match status" value="1"/>
</dbReference>
<evidence type="ECO:0000256" key="3">
    <source>
        <dbReference type="ARBA" id="ARBA00023012"/>
    </source>
</evidence>
<dbReference type="PANTHER" id="PTHR32071">
    <property type="entry name" value="TRANSCRIPTIONAL REGULATORY PROTEIN"/>
    <property type="match status" value="1"/>
</dbReference>
<dbReference type="Gene3D" id="1.10.10.60">
    <property type="entry name" value="Homeodomain-like"/>
    <property type="match status" value="1"/>
</dbReference>
<proteinExistence type="predicted"/>
<keyword evidence="3" id="KW-0902">Two-component regulatory system</keyword>
<evidence type="ECO:0000313" key="9">
    <source>
        <dbReference type="EMBL" id="OWJ69205.1"/>
    </source>
</evidence>
<reference evidence="10" key="1">
    <citation type="submission" date="2017-05" db="EMBL/GenBank/DDBJ databases">
        <authorList>
            <person name="Macchi M."/>
            <person name="Festa S."/>
            <person name="Coppotelli B.M."/>
            <person name="Morelli I.S."/>
        </authorList>
    </citation>
    <scope>NUCLEOTIDE SEQUENCE [LARGE SCALE GENOMIC DNA]</scope>
    <source>
        <strain evidence="10">I</strain>
    </source>
</reference>
<dbReference type="Gene3D" id="1.10.8.60">
    <property type="match status" value="1"/>
</dbReference>
<dbReference type="SUPFAM" id="SSF46689">
    <property type="entry name" value="Homeodomain-like"/>
    <property type="match status" value="1"/>
</dbReference>
<dbReference type="PROSITE" id="PS00675">
    <property type="entry name" value="SIGMA54_INTERACT_1"/>
    <property type="match status" value="1"/>
</dbReference>
<dbReference type="GO" id="GO:0005524">
    <property type="term" value="F:ATP binding"/>
    <property type="evidence" value="ECO:0007669"/>
    <property type="project" value="UniProtKB-KW"/>
</dbReference>